<organism evidence="4">
    <name type="scientific">hydrothermal vent metagenome</name>
    <dbReference type="NCBI Taxonomy" id="652676"/>
    <lineage>
        <taxon>unclassified sequences</taxon>
        <taxon>metagenomes</taxon>
        <taxon>ecological metagenomes</taxon>
    </lineage>
</organism>
<keyword evidence="2" id="KW-0472">Membrane</keyword>
<feature type="transmembrane region" description="Helical" evidence="2">
    <location>
        <begin position="286"/>
        <end position="305"/>
    </location>
</feature>
<feature type="transmembrane region" description="Helical" evidence="2">
    <location>
        <begin position="237"/>
        <end position="256"/>
    </location>
</feature>
<dbReference type="PANTHER" id="PTHR37299:SF1">
    <property type="entry name" value="STAGE 0 SPORULATION PROTEIN A HOMOLOG"/>
    <property type="match status" value="1"/>
</dbReference>
<feature type="transmembrane region" description="Helical" evidence="2">
    <location>
        <begin position="144"/>
        <end position="162"/>
    </location>
</feature>
<dbReference type="SMART" id="SM00850">
    <property type="entry name" value="LytTR"/>
    <property type="match status" value="1"/>
</dbReference>
<feature type="transmembrane region" description="Helical" evidence="2">
    <location>
        <begin position="208"/>
        <end position="230"/>
    </location>
</feature>
<keyword evidence="2" id="KW-0812">Transmembrane</keyword>
<feature type="region of interest" description="Disordered" evidence="1">
    <location>
        <begin position="1"/>
        <end position="23"/>
    </location>
</feature>
<dbReference type="EMBL" id="CZQD01000004">
    <property type="protein sequence ID" value="CUS55643.1"/>
    <property type="molecule type" value="Genomic_DNA"/>
</dbReference>
<dbReference type="GO" id="GO:0000156">
    <property type="term" value="F:phosphorelay response regulator activity"/>
    <property type="evidence" value="ECO:0007669"/>
    <property type="project" value="InterPro"/>
</dbReference>
<feature type="transmembrane region" description="Helical" evidence="2">
    <location>
        <begin position="262"/>
        <end position="279"/>
    </location>
</feature>
<gene>
    <name evidence="4" type="ORF">MGWOODY_Hyp965</name>
</gene>
<keyword evidence="2" id="KW-1133">Transmembrane helix</keyword>
<dbReference type="AlphaFoldDB" id="A0A160TX75"/>
<dbReference type="PROSITE" id="PS50930">
    <property type="entry name" value="HTH_LYTTR"/>
    <property type="match status" value="1"/>
</dbReference>
<dbReference type="GO" id="GO:0003677">
    <property type="term" value="F:DNA binding"/>
    <property type="evidence" value="ECO:0007669"/>
    <property type="project" value="InterPro"/>
</dbReference>
<feature type="transmembrane region" description="Helical" evidence="2">
    <location>
        <begin position="174"/>
        <end position="196"/>
    </location>
</feature>
<proteinExistence type="predicted"/>
<dbReference type="PANTHER" id="PTHR37299">
    <property type="entry name" value="TRANSCRIPTIONAL REGULATOR-RELATED"/>
    <property type="match status" value="1"/>
</dbReference>
<accession>A0A160TX75</accession>
<dbReference type="Pfam" id="PF04397">
    <property type="entry name" value="LytTR"/>
    <property type="match status" value="1"/>
</dbReference>
<dbReference type="InterPro" id="IPR007492">
    <property type="entry name" value="LytTR_DNA-bd_dom"/>
</dbReference>
<evidence type="ECO:0000256" key="2">
    <source>
        <dbReference type="SAM" id="Phobius"/>
    </source>
</evidence>
<evidence type="ECO:0000256" key="1">
    <source>
        <dbReference type="SAM" id="MobiDB-lite"/>
    </source>
</evidence>
<name>A0A160TX75_9ZZZZ</name>
<dbReference type="InterPro" id="IPR046947">
    <property type="entry name" value="LytR-like"/>
</dbReference>
<reference evidence="4" key="1">
    <citation type="submission" date="2015-10" db="EMBL/GenBank/DDBJ databases">
        <authorList>
            <person name="Gilbert D.G."/>
        </authorList>
    </citation>
    <scope>NUCLEOTIDE SEQUENCE</scope>
</reference>
<protein>
    <recommendedName>
        <fullName evidence="3">HTH LytTR-type domain-containing protein</fullName>
    </recommendedName>
</protein>
<evidence type="ECO:0000259" key="3">
    <source>
        <dbReference type="PROSITE" id="PS50930"/>
    </source>
</evidence>
<feature type="domain" description="HTH LytTR-type" evidence="3">
    <location>
        <begin position="364"/>
        <end position="467"/>
    </location>
</feature>
<sequence length="467" mass="51276">MTVCPASQADSVPPAPDHPDCQQVPRWTIDPQGRHLWAYFTLTLDEVPANRPLGLSVSAKASSHAYLNGVKIGENGQPADDRRAEKPGKMDVIFPVPADLLHPGDNALAVRMSSHSGWLTLSSPVHRVALDGYQSPQYRMLNRYWPSFLTFGAFILGALYFLRTASLGRQCVPSLLLALMSTAAALQLLVEVSRGLLDYNYPIHDLRLIAIAGLSATFGLTLATFVIWRFRPAIKWWLVGGAAACTVAALVLPSGFDAKSGLALLAPTLFATGVALSAVRTRLVNALVFAGCLLLFASINLFAAGQFLDRYFYFAIAALMLFLFIQQADGFAREESLRQQEQSRADRLQYVIDRIETSDAVTFLSVRDMGRTHRISSQDIAYIKGAGDFVELVLTSGETHLHSATLNDLEDELPAYFLRVHRSYIANSKLIESLQRNASGTGELRLHSNHALPVSRRIMPKIKAALQ</sequence>
<evidence type="ECO:0000313" key="4">
    <source>
        <dbReference type="EMBL" id="CUS55643.1"/>
    </source>
</evidence>
<dbReference type="Gene3D" id="2.60.120.260">
    <property type="entry name" value="Galactose-binding domain-like"/>
    <property type="match status" value="1"/>
</dbReference>
<dbReference type="Gene3D" id="2.40.50.1020">
    <property type="entry name" value="LytTr DNA-binding domain"/>
    <property type="match status" value="1"/>
</dbReference>